<feature type="transmembrane region" description="Helical" evidence="7">
    <location>
        <begin position="162"/>
        <end position="187"/>
    </location>
</feature>
<dbReference type="Pfam" id="PF03916">
    <property type="entry name" value="NrfD"/>
    <property type="match status" value="1"/>
</dbReference>
<protein>
    <submittedName>
        <fullName evidence="8">Sulfite reduction-associated complex DsrMKJOP protein DsrP (= HmeB)</fullName>
    </submittedName>
</protein>
<evidence type="ECO:0000256" key="5">
    <source>
        <dbReference type="ARBA" id="ARBA00022989"/>
    </source>
</evidence>
<dbReference type="Gene3D" id="1.20.1630.10">
    <property type="entry name" value="Formate dehydrogenase/DMSO reductase domain"/>
    <property type="match status" value="1"/>
</dbReference>
<sequence length="399" mass="43847">MDKIRFQVLAGTHTGYRLLLWLLIILIGIGLIAAHHMESQGHWVTGMDNRVVWGLPHVFAIFLILSASGALNTASISSVFGGSDYQPLARLSGLLAVTLLTGGLAVLVLDLGRPDRLVVAMTYYNFSSVFAWNVFLYTGFVLVVLIYLWVMMTPQMRGYVRSVGMVALIWRLILTSGTGAIFGFLVARDAYDTAIMAPLFILMSLSLGMAVFWVSTLTMCRWNGYLLSPELSGKLRRLSALFILGVLYLVALHHLTNLYMAHHQGIERFLLVDGGVYPWLFWLGFVLCGGIVPVWWFLDRRFSTPAWTVTAALMVIVGGLCHLYVTIIGGQAYPLRLVSGYRVDSGFYDGEITHYLPSLPELALGIGGVSLALLMIVVAVRILPFLPTVTGSLPGSNQG</sequence>
<dbReference type="PANTHER" id="PTHR34856:SF2">
    <property type="entry name" value="PROTEIN NRFD"/>
    <property type="match status" value="1"/>
</dbReference>
<feature type="transmembrane region" description="Helical" evidence="7">
    <location>
        <begin position="129"/>
        <end position="150"/>
    </location>
</feature>
<dbReference type="PANTHER" id="PTHR34856">
    <property type="entry name" value="PROTEIN NRFD"/>
    <property type="match status" value="1"/>
</dbReference>
<evidence type="ECO:0000256" key="7">
    <source>
        <dbReference type="SAM" id="Phobius"/>
    </source>
</evidence>
<evidence type="ECO:0000313" key="8">
    <source>
        <dbReference type="EMBL" id="CUS53538.1"/>
    </source>
</evidence>
<feature type="transmembrane region" description="Helical" evidence="7">
    <location>
        <begin position="310"/>
        <end position="333"/>
    </location>
</feature>
<reference evidence="8" key="1">
    <citation type="submission" date="2015-10" db="EMBL/GenBank/DDBJ databases">
        <authorList>
            <person name="Gilbert D.G."/>
        </authorList>
    </citation>
    <scope>NUCLEOTIDE SEQUENCE</scope>
</reference>
<proteinExistence type="inferred from homology"/>
<evidence type="ECO:0000256" key="3">
    <source>
        <dbReference type="ARBA" id="ARBA00022475"/>
    </source>
</evidence>
<feature type="transmembrane region" description="Helical" evidence="7">
    <location>
        <begin position="276"/>
        <end position="298"/>
    </location>
</feature>
<organism evidence="8">
    <name type="scientific">hydrothermal vent metagenome</name>
    <dbReference type="NCBI Taxonomy" id="652676"/>
    <lineage>
        <taxon>unclassified sequences</taxon>
        <taxon>metagenomes</taxon>
        <taxon>ecological metagenomes</taxon>
    </lineage>
</organism>
<evidence type="ECO:0000256" key="2">
    <source>
        <dbReference type="ARBA" id="ARBA00008929"/>
    </source>
</evidence>
<comment type="subcellular location">
    <subcellularLocation>
        <location evidence="1">Cell membrane</location>
        <topology evidence="1">Multi-pass membrane protein</topology>
    </subcellularLocation>
</comment>
<feature type="transmembrane region" description="Helical" evidence="7">
    <location>
        <begin position="193"/>
        <end position="217"/>
    </location>
</feature>
<feature type="transmembrane region" description="Helical" evidence="7">
    <location>
        <begin position="88"/>
        <end position="109"/>
    </location>
</feature>
<dbReference type="InterPro" id="IPR052049">
    <property type="entry name" value="Electron_transfer_protein"/>
</dbReference>
<keyword evidence="4 7" id="KW-0812">Transmembrane</keyword>
<gene>
    <name evidence="8" type="ORF">MGWOODY_XGa1486</name>
</gene>
<dbReference type="GO" id="GO:0005886">
    <property type="term" value="C:plasma membrane"/>
    <property type="evidence" value="ECO:0007669"/>
    <property type="project" value="UniProtKB-SubCell"/>
</dbReference>
<feature type="transmembrane region" description="Helical" evidence="7">
    <location>
        <begin position="362"/>
        <end position="383"/>
    </location>
</feature>
<dbReference type="EMBL" id="CZRL01000097">
    <property type="protein sequence ID" value="CUS53538.1"/>
    <property type="molecule type" value="Genomic_DNA"/>
</dbReference>
<feature type="transmembrane region" description="Helical" evidence="7">
    <location>
        <begin position="238"/>
        <end position="256"/>
    </location>
</feature>
<keyword evidence="3" id="KW-1003">Cell membrane</keyword>
<dbReference type="InterPro" id="IPR005614">
    <property type="entry name" value="NrfD-like"/>
</dbReference>
<evidence type="ECO:0000256" key="6">
    <source>
        <dbReference type="ARBA" id="ARBA00023136"/>
    </source>
</evidence>
<name>A0A160TU54_9ZZZZ</name>
<keyword evidence="5 7" id="KW-1133">Transmembrane helix</keyword>
<keyword evidence="6 7" id="KW-0472">Membrane</keyword>
<feature type="transmembrane region" description="Helical" evidence="7">
    <location>
        <begin position="18"/>
        <end position="37"/>
    </location>
</feature>
<comment type="similarity">
    <text evidence="2">Belongs to the NrfD family.</text>
</comment>
<evidence type="ECO:0000256" key="4">
    <source>
        <dbReference type="ARBA" id="ARBA00022692"/>
    </source>
</evidence>
<feature type="transmembrane region" description="Helical" evidence="7">
    <location>
        <begin position="57"/>
        <end position="76"/>
    </location>
</feature>
<evidence type="ECO:0000256" key="1">
    <source>
        <dbReference type="ARBA" id="ARBA00004651"/>
    </source>
</evidence>
<accession>A0A160TU54</accession>
<dbReference type="AlphaFoldDB" id="A0A160TU54"/>